<accession>A0A4Q9P1H1</accession>
<proteinExistence type="predicted"/>
<organism evidence="1 2">
    <name type="scientific">Dichomitus squalens</name>
    <dbReference type="NCBI Taxonomy" id="114155"/>
    <lineage>
        <taxon>Eukaryota</taxon>
        <taxon>Fungi</taxon>
        <taxon>Dikarya</taxon>
        <taxon>Basidiomycota</taxon>
        <taxon>Agaricomycotina</taxon>
        <taxon>Agaricomycetes</taxon>
        <taxon>Polyporales</taxon>
        <taxon>Polyporaceae</taxon>
        <taxon>Dichomitus</taxon>
    </lineage>
</organism>
<feature type="non-terminal residue" evidence="1">
    <location>
        <position position="1"/>
    </location>
</feature>
<evidence type="ECO:0000313" key="1">
    <source>
        <dbReference type="EMBL" id="TBU64375.1"/>
    </source>
</evidence>
<dbReference type="EMBL" id="ML145086">
    <property type="protein sequence ID" value="TBU64375.1"/>
    <property type="molecule type" value="Genomic_DNA"/>
</dbReference>
<dbReference type="Proteomes" id="UP000292082">
    <property type="component" value="Unassembled WGS sequence"/>
</dbReference>
<keyword evidence="2" id="KW-1185">Reference proteome</keyword>
<gene>
    <name evidence="1" type="ORF">BD310DRAFT_806224</name>
</gene>
<evidence type="ECO:0000313" key="2">
    <source>
        <dbReference type="Proteomes" id="UP000292082"/>
    </source>
</evidence>
<reference evidence="1 2" key="1">
    <citation type="submission" date="2019-01" db="EMBL/GenBank/DDBJ databases">
        <title>Draft genome sequences of three monokaryotic isolates of the white-rot basidiomycete fungus Dichomitus squalens.</title>
        <authorList>
            <consortium name="DOE Joint Genome Institute"/>
            <person name="Lopez S.C."/>
            <person name="Andreopoulos B."/>
            <person name="Pangilinan J."/>
            <person name="Lipzen A."/>
            <person name="Riley R."/>
            <person name="Ahrendt S."/>
            <person name="Ng V."/>
            <person name="Barry K."/>
            <person name="Daum C."/>
            <person name="Grigoriev I.V."/>
            <person name="Hilden K.S."/>
            <person name="Makela M.R."/>
            <person name="de Vries R.P."/>
        </authorList>
    </citation>
    <scope>NUCLEOTIDE SEQUENCE [LARGE SCALE GENOMIC DNA]</scope>
    <source>
        <strain evidence="1 2">CBS 464.89</strain>
    </source>
</reference>
<dbReference type="AlphaFoldDB" id="A0A4Q9P1H1"/>
<protein>
    <submittedName>
        <fullName evidence="1">Uncharacterized protein</fullName>
    </submittedName>
</protein>
<name>A0A4Q9P1H1_9APHY</name>
<sequence>RLLQESQQSRKKFEAAKLLDISTKFRLYQFLEDWQQSTDTHMNVVLTKSRWVMMGLPLVDGQIPPLPTRVQPADDQHPPVLNSPSELTLVTGEEGSPLQDVSNGSNSTFVDDTDRQSVADSIWNPWAGESSMSKIMILRGLCYAILMAWLIQARAHALPSSMQLLPTARH</sequence>